<comment type="caution">
    <text evidence="4">The sequence shown here is derived from an EMBL/GenBank/DDBJ whole genome shotgun (WGS) entry which is preliminary data.</text>
</comment>
<sequence length="69" mass="7851">MQFDAAKGLLYLLPSNACGVGRAIEVKKNPQPTMEEVNEAHNQFVEALEYLFKRHNARVGYADLNLRFL</sequence>
<organism evidence="4 5">
    <name type="scientific">Rhododendron williamsianum</name>
    <dbReference type="NCBI Taxonomy" id="262921"/>
    <lineage>
        <taxon>Eukaryota</taxon>
        <taxon>Viridiplantae</taxon>
        <taxon>Streptophyta</taxon>
        <taxon>Embryophyta</taxon>
        <taxon>Tracheophyta</taxon>
        <taxon>Spermatophyta</taxon>
        <taxon>Magnoliopsida</taxon>
        <taxon>eudicotyledons</taxon>
        <taxon>Gunneridae</taxon>
        <taxon>Pentapetalae</taxon>
        <taxon>asterids</taxon>
        <taxon>Ericales</taxon>
        <taxon>Ericaceae</taxon>
        <taxon>Ericoideae</taxon>
        <taxon>Rhodoreae</taxon>
        <taxon>Rhododendron</taxon>
    </lineage>
</organism>
<gene>
    <name evidence="4" type="ORF">C3L33_05312</name>
</gene>
<keyword evidence="5" id="KW-1185">Reference proteome</keyword>
<feature type="non-terminal residue" evidence="4">
    <location>
        <position position="1"/>
    </location>
</feature>
<accession>A0A6A4LXJ6</accession>
<dbReference type="Pfam" id="PF03982">
    <property type="entry name" value="DAGAT"/>
    <property type="match status" value="1"/>
</dbReference>
<dbReference type="InterPro" id="IPR007130">
    <property type="entry name" value="DAGAT"/>
</dbReference>
<protein>
    <submittedName>
        <fullName evidence="4">Uncharacterized protein</fullName>
    </submittedName>
</protein>
<evidence type="ECO:0000256" key="3">
    <source>
        <dbReference type="ARBA" id="ARBA00023315"/>
    </source>
</evidence>
<name>A0A6A4LXJ6_9ERIC</name>
<evidence type="ECO:0000256" key="1">
    <source>
        <dbReference type="ARBA" id="ARBA00005420"/>
    </source>
</evidence>
<proteinExistence type="inferred from homology"/>
<dbReference type="GO" id="GO:0019432">
    <property type="term" value="P:triglyceride biosynthetic process"/>
    <property type="evidence" value="ECO:0007669"/>
    <property type="project" value="UniProtKB-ARBA"/>
</dbReference>
<dbReference type="GO" id="GO:0004144">
    <property type="term" value="F:diacylglycerol O-acyltransferase activity"/>
    <property type="evidence" value="ECO:0007669"/>
    <property type="project" value="UniProtKB-ARBA"/>
</dbReference>
<keyword evidence="3" id="KW-0012">Acyltransferase</keyword>
<dbReference type="AlphaFoldDB" id="A0A6A4LXJ6"/>
<evidence type="ECO:0000256" key="2">
    <source>
        <dbReference type="ARBA" id="ARBA00022679"/>
    </source>
</evidence>
<keyword evidence="2" id="KW-0808">Transferase</keyword>
<dbReference type="Proteomes" id="UP000428333">
    <property type="component" value="Linkage Group LG03"/>
</dbReference>
<evidence type="ECO:0000313" key="4">
    <source>
        <dbReference type="EMBL" id="KAE9462780.1"/>
    </source>
</evidence>
<evidence type="ECO:0000313" key="5">
    <source>
        <dbReference type="Proteomes" id="UP000428333"/>
    </source>
</evidence>
<comment type="similarity">
    <text evidence="1">Belongs to the diacylglycerol acyltransferase family.</text>
</comment>
<reference evidence="4 5" key="1">
    <citation type="journal article" date="2019" name="Genome Biol. Evol.">
        <title>The Rhododendron genome and chromosomal organization provide insight into shared whole-genome duplications across the heath family (Ericaceae).</title>
        <authorList>
            <person name="Soza V.L."/>
            <person name="Lindsley D."/>
            <person name="Waalkes A."/>
            <person name="Ramage E."/>
            <person name="Patwardhan R.P."/>
            <person name="Burton J.N."/>
            <person name="Adey A."/>
            <person name="Kumar A."/>
            <person name="Qiu R."/>
            <person name="Shendure J."/>
            <person name="Hall B."/>
        </authorList>
    </citation>
    <scope>NUCLEOTIDE SEQUENCE [LARGE SCALE GENOMIC DNA]</scope>
    <source>
        <strain evidence="4">RSF 1966-606</strain>
    </source>
</reference>
<dbReference type="OrthoDB" id="264532at2759"/>
<dbReference type="EMBL" id="QEFC01000669">
    <property type="protein sequence ID" value="KAE9462780.1"/>
    <property type="molecule type" value="Genomic_DNA"/>
</dbReference>